<reference evidence="2 3" key="1">
    <citation type="submission" date="2007-06" db="EMBL/GenBank/DDBJ databases">
        <authorList>
            <person name="Shimkets L."/>
            <person name="Ferriera S."/>
            <person name="Johnson J."/>
            <person name="Kravitz S."/>
            <person name="Beeson K."/>
            <person name="Sutton G."/>
            <person name="Rogers Y.-H."/>
            <person name="Friedman R."/>
            <person name="Frazier M."/>
            <person name="Venter J.C."/>
        </authorList>
    </citation>
    <scope>NUCLEOTIDE SEQUENCE [LARGE SCALE GENOMIC DNA]</scope>
    <source>
        <strain evidence="2 3">SIR-1</strain>
    </source>
</reference>
<dbReference type="InterPro" id="IPR013154">
    <property type="entry name" value="ADH-like_N"/>
</dbReference>
<sequence>MRAAHVTALEGPDALEVVELPDPEPSRGQVVVAVESAGVNFPDLLLTRGLYQLRPNLPFAPGGEVAGEVVAVGEGAGFEVGERVMALTGWNGFATHVVLGAERCVRVPETMPTDLAGAFAFTYGTTYHGLVDRGGLAKGERLLVLGAAGGVGSAAVELGVALGARVIAAASSPEKLAFCAELGAEAGIDYAQEDLKKRAKALGGGAVDVVYDPVGGERSEQALRALGPGGRHLVIGFASGTIPRVAWNLALLKQCAIVGVSWGAWALMNPKANAENMRALFELHAAGKLRPQITARYGLEQVGEALRAMEARAVKGKVIIEPQR</sequence>
<dbReference type="AlphaFoldDB" id="A6G293"/>
<dbReference type="GO" id="GO:0016491">
    <property type="term" value="F:oxidoreductase activity"/>
    <property type="evidence" value="ECO:0007669"/>
    <property type="project" value="InterPro"/>
</dbReference>
<feature type="domain" description="Enoyl reductase (ER)" evidence="1">
    <location>
        <begin position="11"/>
        <end position="320"/>
    </location>
</feature>
<comment type="caution">
    <text evidence="2">The sequence shown here is derived from an EMBL/GenBank/DDBJ whole genome shotgun (WGS) entry which is preliminary data.</text>
</comment>
<gene>
    <name evidence="2" type="ORF">PPSIR1_20584</name>
</gene>
<dbReference type="InterPro" id="IPR013149">
    <property type="entry name" value="ADH-like_C"/>
</dbReference>
<dbReference type="InterPro" id="IPR036291">
    <property type="entry name" value="NAD(P)-bd_dom_sf"/>
</dbReference>
<dbReference type="InterPro" id="IPR051397">
    <property type="entry name" value="Zn-ADH-like_protein"/>
</dbReference>
<evidence type="ECO:0000313" key="3">
    <source>
        <dbReference type="Proteomes" id="UP000005801"/>
    </source>
</evidence>
<name>A6G293_9BACT</name>
<dbReference type="STRING" id="391625.PPSIR1_20584"/>
<dbReference type="InterPro" id="IPR011032">
    <property type="entry name" value="GroES-like_sf"/>
</dbReference>
<dbReference type="Pfam" id="PF00107">
    <property type="entry name" value="ADH_zinc_N"/>
    <property type="match status" value="1"/>
</dbReference>
<dbReference type="CDD" id="cd08241">
    <property type="entry name" value="QOR1"/>
    <property type="match status" value="1"/>
</dbReference>
<protein>
    <submittedName>
        <fullName evidence="2">Oxidoreductase, zinc-binding dehydrogenase family protein</fullName>
    </submittedName>
</protein>
<proteinExistence type="predicted"/>
<dbReference type="RefSeq" id="WP_006970842.1">
    <property type="nucleotide sequence ID" value="NZ_ABCS01000014.1"/>
</dbReference>
<organism evidence="2 3">
    <name type="scientific">Plesiocystis pacifica SIR-1</name>
    <dbReference type="NCBI Taxonomy" id="391625"/>
    <lineage>
        <taxon>Bacteria</taxon>
        <taxon>Pseudomonadati</taxon>
        <taxon>Myxococcota</taxon>
        <taxon>Polyangia</taxon>
        <taxon>Nannocystales</taxon>
        <taxon>Nannocystaceae</taxon>
        <taxon>Plesiocystis</taxon>
    </lineage>
</organism>
<evidence type="ECO:0000259" key="1">
    <source>
        <dbReference type="SMART" id="SM00829"/>
    </source>
</evidence>
<dbReference type="Gene3D" id="3.40.50.720">
    <property type="entry name" value="NAD(P)-binding Rossmann-like Domain"/>
    <property type="match status" value="1"/>
</dbReference>
<dbReference type="Gene3D" id="3.90.180.10">
    <property type="entry name" value="Medium-chain alcohol dehydrogenases, catalytic domain"/>
    <property type="match status" value="1"/>
</dbReference>
<keyword evidence="3" id="KW-1185">Reference proteome</keyword>
<dbReference type="SUPFAM" id="SSF51735">
    <property type="entry name" value="NAD(P)-binding Rossmann-fold domains"/>
    <property type="match status" value="1"/>
</dbReference>
<dbReference type="SMART" id="SM00829">
    <property type="entry name" value="PKS_ER"/>
    <property type="match status" value="1"/>
</dbReference>
<dbReference type="PANTHER" id="PTHR43677">
    <property type="entry name" value="SHORT-CHAIN DEHYDROGENASE/REDUCTASE"/>
    <property type="match status" value="1"/>
</dbReference>
<dbReference type="InterPro" id="IPR020843">
    <property type="entry name" value="ER"/>
</dbReference>
<dbReference type="eggNOG" id="COG0604">
    <property type="taxonomic scope" value="Bacteria"/>
</dbReference>
<dbReference type="EMBL" id="ABCS01000014">
    <property type="protein sequence ID" value="EDM80062.1"/>
    <property type="molecule type" value="Genomic_DNA"/>
</dbReference>
<dbReference type="PANTHER" id="PTHR43677:SF4">
    <property type="entry name" value="QUINONE OXIDOREDUCTASE-LIKE PROTEIN 2"/>
    <property type="match status" value="1"/>
</dbReference>
<dbReference type="Proteomes" id="UP000005801">
    <property type="component" value="Unassembled WGS sequence"/>
</dbReference>
<accession>A6G293</accession>
<evidence type="ECO:0000313" key="2">
    <source>
        <dbReference type="EMBL" id="EDM80062.1"/>
    </source>
</evidence>
<dbReference type="OrthoDB" id="4190732at2"/>
<dbReference type="Pfam" id="PF08240">
    <property type="entry name" value="ADH_N"/>
    <property type="match status" value="1"/>
</dbReference>
<dbReference type="SUPFAM" id="SSF50129">
    <property type="entry name" value="GroES-like"/>
    <property type="match status" value="1"/>
</dbReference>